<dbReference type="EMBL" id="VMHH01000003">
    <property type="protein sequence ID" value="TSJ74988.1"/>
    <property type="molecule type" value="Genomic_DNA"/>
</dbReference>
<accession>A0ABY3E5V3</accession>
<evidence type="ECO:0000313" key="3">
    <source>
        <dbReference type="EMBL" id="TSJ74988.1"/>
    </source>
</evidence>
<sequence>MNTQIFQVLLTGISDTVKYLRGQDEKKKRELYDSLVDTLKNNNIDSLHDLADKEQLEELYDAARTQAGDVTRAAHKRLDRRRAAFNAALPAREEQRKAWKAEAKQHKKKAKGNGGKIAAGIFGLAALAGAGWACWQFWLKDKLNDAPEPAPQPRTSTGEAKLIYSTTTEDDLHAEESTGVYSPDTATATGAHAKDSAGSTGSTVLTTSLDDTRDHTEGTGEGLSTLDTLEDDQRKATRGTSTHKSRHALRED</sequence>
<dbReference type="Proteomes" id="UP000320747">
    <property type="component" value="Unassembled WGS sequence"/>
</dbReference>
<organism evidence="3 4">
    <name type="scientific">Corynebacterium godavarianum</name>
    <dbReference type="NCBI Taxonomy" id="2054421"/>
    <lineage>
        <taxon>Bacteria</taxon>
        <taxon>Bacillati</taxon>
        <taxon>Actinomycetota</taxon>
        <taxon>Actinomycetes</taxon>
        <taxon>Mycobacteriales</taxon>
        <taxon>Corynebacteriaceae</taxon>
        <taxon>Corynebacterium</taxon>
    </lineage>
</organism>
<name>A0ABY3E5V3_9CORY</name>
<reference evidence="3 4" key="1">
    <citation type="submission" date="2019-07" db="EMBL/GenBank/DDBJ databases">
        <title>Draft genome of Corynebacterium godavarianum and other related strains.</title>
        <authorList>
            <person name="Bernier A.-M."/>
            <person name="Bernard K."/>
        </authorList>
    </citation>
    <scope>NUCLEOTIDE SEQUENCE [LARGE SCALE GENOMIC DNA]</scope>
    <source>
        <strain evidence="3 4">LMG 29598</strain>
    </source>
</reference>
<keyword evidence="2" id="KW-0472">Membrane</keyword>
<comment type="caution">
    <text evidence="3">The sequence shown here is derived from an EMBL/GenBank/DDBJ whole genome shotgun (WGS) entry which is preliminary data.</text>
</comment>
<protein>
    <submittedName>
        <fullName evidence="3">Uncharacterized protein</fullName>
    </submittedName>
</protein>
<evidence type="ECO:0000256" key="1">
    <source>
        <dbReference type="SAM" id="MobiDB-lite"/>
    </source>
</evidence>
<evidence type="ECO:0000256" key="2">
    <source>
        <dbReference type="SAM" id="Phobius"/>
    </source>
</evidence>
<proteinExistence type="predicted"/>
<feature type="transmembrane region" description="Helical" evidence="2">
    <location>
        <begin position="117"/>
        <end position="138"/>
    </location>
</feature>
<keyword evidence="4" id="KW-1185">Reference proteome</keyword>
<evidence type="ECO:0000313" key="4">
    <source>
        <dbReference type="Proteomes" id="UP000320747"/>
    </source>
</evidence>
<dbReference type="RefSeq" id="WP_154879133.1">
    <property type="nucleotide sequence ID" value="NZ_JAADJX010000001.1"/>
</dbReference>
<feature type="region of interest" description="Disordered" evidence="1">
    <location>
        <begin position="168"/>
        <end position="252"/>
    </location>
</feature>
<feature type="compositionally biased region" description="Basic residues" evidence="1">
    <location>
        <begin position="241"/>
        <end position="252"/>
    </location>
</feature>
<keyword evidence="2" id="KW-1133">Transmembrane helix</keyword>
<keyword evidence="2" id="KW-0812">Transmembrane</keyword>
<gene>
    <name evidence="3" type="ORF">FPH17_05985</name>
</gene>
<feature type="compositionally biased region" description="Low complexity" evidence="1">
    <location>
        <begin position="198"/>
        <end position="209"/>
    </location>
</feature>